<keyword evidence="3" id="KW-1185">Reference proteome</keyword>
<dbReference type="FunFam" id="2.130.10.10:FF:000306">
    <property type="entry name" value="3-carboxymuconate cyclase"/>
    <property type="match status" value="1"/>
</dbReference>
<dbReference type="AlphaFoldDB" id="A0A6A0BDJ4"/>
<dbReference type="Gene3D" id="2.130.10.10">
    <property type="entry name" value="YVTN repeat-like/Quinoprotein amine dehydrogenase"/>
    <property type="match status" value="1"/>
</dbReference>
<proteinExistence type="inferred from homology"/>
<comment type="caution">
    <text evidence="2">The sequence shown here is derived from an EMBL/GenBank/DDBJ whole genome shotgun (WGS) entry which is preliminary data.</text>
</comment>
<sequence length="349" mass="38225">MFETILFEKDDSILTDTLYFGTYTKKTSEGVYRANLDMKTGLLSNLELVAKESNPTYLTFDKAGHLYTVGAENGEGGIAAFDTDSKLLNHVVEAGAPLCYVAVDEARDLVYGANYHKGEVLVYKRATDGSLTLADKDVHTGSGPHENQATPHVHFTDLTPDKYLVTCDLGTDEVITYDVTADGKLTKLATYTTALGAGPRHIAFHPTEKFAYLMNELNSTIEVLLYEGVGRFSLFQTISTLPKDWTAFNGTAAIRVSSDGKFVYGSNRGHDSIVVYKIGADGMLELSQLAPTNGKMPRDFILSSDENVLIAPHQDSDNVTTFFRDSNTGLLSEIQHDFVVPEAVCVYVK</sequence>
<dbReference type="SUPFAM" id="SSF51004">
    <property type="entry name" value="C-terminal (heme d1) domain of cytochrome cd1-nitrite reductase"/>
    <property type="match status" value="1"/>
</dbReference>
<dbReference type="GO" id="GO:0017057">
    <property type="term" value="F:6-phosphogluconolactonase activity"/>
    <property type="evidence" value="ECO:0007669"/>
    <property type="project" value="TreeGrafter"/>
</dbReference>
<dbReference type="InterPro" id="IPR019405">
    <property type="entry name" value="Lactonase_7-beta_prop"/>
</dbReference>
<evidence type="ECO:0008006" key="4">
    <source>
        <dbReference type="Google" id="ProtNLM"/>
    </source>
</evidence>
<dbReference type="InterPro" id="IPR015943">
    <property type="entry name" value="WD40/YVTN_repeat-like_dom_sf"/>
</dbReference>
<dbReference type="PANTHER" id="PTHR30344:SF1">
    <property type="entry name" value="6-PHOSPHOGLUCONOLACTONASE"/>
    <property type="match status" value="1"/>
</dbReference>
<dbReference type="InterPro" id="IPR011048">
    <property type="entry name" value="Haem_d1_sf"/>
</dbReference>
<dbReference type="EMBL" id="BLLI01000007">
    <property type="protein sequence ID" value="GFH41897.1"/>
    <property type="molecule type" value="Genomic_DNA"/>
</dbReference>
<accession>A0A6A0BDJ4</accession>
<organism evidence="2 3">
    <name type="scientific">Pseudolactococcus hodotermopsidis</name>
    <dbReference type="NCBI Taxonomy" id="2709157"/>
    <lineage>
        <taxon>Bacteria</taxon>
        <taxon>Bacillati</taxon>
        <taxon>Bacillota</taxon>
        <taxon>Bacilli</taxon>
        <taxon>Lactobacillales</taxon>
        <taxon>Streptococcaceae</taxon>
        <taxon>Pseudolactococcus</taxon>
    </lineage>
</organism>
<dbReference type="GO" id="GO:0005829">
    <property type="term" value="C:cytosol"/>
    <property type="evidence" value="ECO:0007669"/>
    <property type="project" value="TreeGrafter"/>
</dbReference>
<comment type="similarity">
    <text evidence="1">Belongs to the cycloisomerase 2 family.</text>
</comment>
<dbReference type="PANTHER" id="PTHR30344">
    <property type="entry name" value="6-PHOSPHOGLUCONOLACTONASE-RELATED"/>
    <property type="match status" value="1"/>
</dbReference>
<protein>
    <recommendedName>
        <fullName evidence="4">6-phosphogluconolactonase</fullName>
    </recommendedName>
</protein>
<dbReference type="Pfam" id="PF10282">
    <property type="entry name" value="Lactonase"/>
    <property type="match status" value="1"/>
</dbReference>
<evidence type="ECO:0000313" key="2">
    <source>
        <dbReference type="EMBL" id="GFH41897.1"/>
    </source>
</evidence>
<name>A0A6A0BDJ4_9LACT</name>
<reference evidence="2 3" key="1">
    <citation type="submission" date="2020-02" db="EMBL/GenBank/DDBJ databases">
        <title>Draft genome sequence of Lactococcus sp. Hs30E4-3.</title>
        <authorList>
            <person name="Noda S."/>
            <person name="Yuki M."/>
            <person name="Ohkuma M."/>
        </authorList>
    </citation>
    <scope>NUCLEOTIDE SEQUENCE [LARGE SCALE GENOMIC DNA]</scope>
    <source>
        <strain evidence="2 3">Hs30E4-3</strain>
    </source>
</reference>
<dbReference type="Proteomes" id="UP000480303">
    <property type="component" value="Unassembled WGS sequence"/>
</dbReference>
<evidence type="ECO:0000256" key="1">
    <source>
        <dbReference type="ARBA" id="ARBA00005564"/>
    </source>
</evidence>
<evidence type="ECO:0000313" key="3">
    <source>
        <dbReference type="Proteomes" id="UP000480303"/>
    </source>
</evidence>
<gene>
    <name evidence="2" type="ORF">Hs30E_04480</name>
</gene>
<dbReference type="InterPro" id="IPR050282">
    <property type="entry name" value="Cycloisomerase_2"/>
</dbReference>